<sequence length="634" mass="69090">MDSPDGGPERRPSTWRQSVASDFDGHCPGENAVADGFRPHQATAPQPPRTSTETLQRPSSISKPPQAHDSLTLRNDGTSRRHPEMPASPNAGAFILPDGSYQGLTGPSHPYSMYPQEALDEAASSTAPNVAHTAPAHPYALYTQTIGDDDAAVRQIAYQRQTSAGGDETGDLLGALAPVEELPPYTRYPEGPSARPPREAAPDAMRAVPPIAISGAGGLGRATRDPEFSSAEDELPTASTSHPVTPGETASQHEINTAARDFSEKTAPLTTWQRRAKKKLWGIVPCWAIALLVVGILIVGVVLGTVIGTVLSKRAKADGHGDSQAEGVSRSPSSDIEPLRVVPASLPPLVTGAFCLPPLDISQAPRSCFNDPRQAQAWSCEMPFRFYAMAISRDTDAPATRGYTLSLTARNASDSKFLWGTQPPDITSPQRLTLVDDTFERNRGPAWWMLTKFNKTVVIDEDKISRRLSKRDGPPVLRPKTIAKRRGAELGDKPWICTWPDTTLEIFIYPSQSTSYAASPSGADAAMSDFMHDPMSSYPMVVKLLERRWCNNPQQPMVRCRQVEIIAEGTERSLEDENGNPIEVIIDESWRSAEERVAQRERERHPGASQAAYNDIYAREALELTDCGCLWLST</sequence>
<evidence type="ECO:0000256" key="2">
    <source>
        <dbReference type="SAM" id="Phobius"/>
    </source>
</evidence>
<dbReference type="AlphaFoldDB" id="A0A367L722"/>
<name>A0A367L722_9HYPO</name>
<dbReference type="InterPro" id="IPR056722">
    <property type="entry name" value="DUF7820"/>
</dbReference>
<evidence type="ECO:0000259" key="3">
    <source>
        <dbReference type="Pfam" id="PF25130"/>
    </source>
</evidence>
<feature type="compositionally biased region" description="Polar residues" evidence="1">
    <location>
        <begin position="49"/>
        <end position="63"/>
    </location>
</feature>
<evidence type="ECO:0000313" key="5">
    <source>
        <dbReference type="Proteomes" id="UP000253664"/>
    </source>
</evidence>
<keyword evidence="5" id="KW-1185">Reference proteome</keyword>
<feature type="region of interest" description="Disordered" evidence="1">
    <location>
        <begin position="315"/>
        <end position="336"/>
    </location>
</feature>
<accession>A0A367L722</accession>
<feature type="region of interest" description="Disordered" evidence="1">
    <location>
        <begin position="1"/>
        <end position="113"/>
    </location>
</feature>
<dbReference type="STRING" id="1330021.A0A367L722"/>
<feature type="transmembrane region" description="Helical" evidence="2">
    <location>
        <begin position="280"/>
        <end position="307"/>
    </location>
</feature>
<keyword evidence="2" id="KW-1133">Transmembrane helix</keyword>
<dbReference type="PANTHER" id="PTHR42078">
    <property type="entry name" value="GLUCAN 1, 4-ALPHA-GLUCOSIDASE"/>
    <property type="match status" value="1"/>
</dbReference>
<keyword evidence="2" id="KW-0472">Membrane</keyword>
<feature type="domain" description="DUF7820" evidence="3">
    <location>
        <begin position="530"/>
        <end position="633"/>
    </location>
</feature>
<gene>
    <name evidence="4" type="ORF">L249_8513</name>
</gene>
<organism evidence="4 5">
    <name type="scientific">Ophiocordyceps polyrhachis-furcata BCC 54312</name>
    <dbReference type="NCBI Taxonomy" id="1330021"/>
    <lineage>
        <taxon>Eukaryota</taxon>
        <taxon>Fungi</taxon>
        <taxon>Dikarya</taxon>
        <taxon>Ascomycota</taxon>
        <taxon>Pezizomycotina</taxon>
        <taxon>Sordariomycetes</taxon>
        <taxon>Hypocreomycetidae</taxon>
        <taxon>Hypocreales</taxon>
        <taxon>Ophiocordycipitaceae</taxon>
        <taxon>Ophiocordyceps</taxon>
    </lineage>
</organism>
<evidence type="ECO:0000256" key="1">
    <source>
        <dbReference type="SAM" id="MobiDB-lite"/>
    </source>
</evidence>
<dbReference type="OrthoDB" id="5384459at2759"/>
<dbReference type="Pfam" id="PF25130">
    <property type="entry name" value="DUF7820"/>
    <property type="match status" value="2"/>
</dbReference>
<dbReference type="Proteomes" id="UP000253664">
    <property type="component" value="Unassembled WGS sequence"/>
</dbReference>
<comment type="caution">
    <text evidence="4">The sequence shown here is derived from an EMBL/GenBank/DDBJ whole genome shotgun (WGS) entry which is preliminary data.</text>
</comment>
<protein>
    <recommendedName>
        <fullName evidence="3">DUF7820 domain-containing protein</fullName>
    </recommendedName>
</protein>
<evidence type="ECO:0000313" key="4">
    <source>
        <dbReference type="EMBL" id="RCI10209.1"/>
    </source>
</evidence>
<feature type="domain" description="DUF7820" evidence="3">
    <location>
        <begin position="334"/>
        <end position="522"/>
    </location>
</feature>
<dbReference type="PANTHER" id="PTHR42078:SF1">
    <property type="entry name" value="GLUCAN 1, 4-ALPHA-GLUCOSIDASE"/>
    <property type="match status" value="1"/>
</dbReference>
<feature type="compositionally biased region" description="Polar residues" evidence="1">
    <location>
        <begin position="237"/>
        <end position="249"/>
    </location>
</feature>
<feature type="region of interest" description="Disordered" evidence="1">
    <location>
        <begin position="215"/>
        <end position="249"/>
    </location>
</feature>
<proteinExistence type="predicted"/>
<reference evidence="4 5" key="1">
    <citation type="journal article" date="2015" name="BMC Genomics">
        <title>Insights from the genome of Ophiocordyceps polyrhachis-furcata to pathogenicity and host specificity in insect fungi.</title>
        <authorList>
            <person name="Wichadakul D."/>
            <person name="Kobmoo N."/>
            <person name="Ingsriswang S."/>
            <person name="Tangphatsornruang S."/>
            <person name="Chantasingh D."/>
            <person name="Luangsa-ard J.J."/>
            <person name="Eurwilaichitr L."/>
        </authorList>
    </citation>
    <scope>NUCLEOTIDE SEQUENCE [LARGE SCALE GENOMIC DNA]</scope>
    <source>
        <strain evidence="4 5">BCC 54312</strain>
    </source>
</reference>
<keyword evidence="2" id="KW-0812">Transmembrane</keyword>
<dbReference type="EMBL" id="LKCN02000013">
    <property type="protein sequence ID" value="RCI10209.1"/>
    <property type="molecule type" value="Genomic_DNA"/>
</dbReference>